<dbReference type="GeneID" id="20830960"/>
<evidence type="ECO:0000313" key="4">
    <source>
        <dbReference type="Proteomes" id="UP000008065"/>
    </source>
</evidence>
<dbReference type="InterPro" id="IPR018712">
    <property type="entry name" value="Tle1-like_cat"/>
</dbReference>
<accession>F8MSZ5</accession>
<feature type="region of interest" description="Disordered" evidence="1">
    <location>
        <begin position="1"/>
        <end position="66"/>
    </location>
</feature>
<evidence type="ECO:0000313" key="3">
    <source>
        <dbReference type="EMBL" id="EGO55977.1"/>
    </source>
</evidence>
<evidence type="ECO:0000256" key="1">
    <source>
        <dbReference type="SAM" id="MobiDB-lite"/>
    </source>
</evidence>
<dbReference type="EMBL" id="GL891306">
    <property type="protein sequence ID" value="EGO55977.1"/>
    <property type="molecule type" value="Genomic_DNA"/>
</dbReference>
<reference evidence="4" key="1">
    <citation type="journal article" date="2011" name="Genetics">
        <title>Massive changes in genome architecture accompany the transition to self-fertility in the filamentous fungus Neurospora tetrasperma.</title>
        <authorList>
            <person name="Ellison C.E."/>
            <person name="Stajich J.E."/>
            <person name="Jacobson D.J."/>
            <person name="Natvig D.O."/>
            <person name="Lapidus A."/>
            <person name="Foster B."/>
            <person name="Aerts A."/>
            <person name="Riley R."/>
            <person name="Lindquist E.A."/>
            <person name="Grigoriev I.V."/>
            <person name="Taylor J.W."/>
        </authorList>
    </citation>
    <scope>NUCLEOTIDE SEQUENCE [LARGE SCALE GENOMIC DNA]</scope>
    <source>
        <strain evidence="4">FGSC 2508 / P0657</strain>
    </source>
</reference>
<dbReference type="OrthoDB" id="3162439at2759"/>
<proteinExistence type="predicted"/>
<protein>
    <recommendedName>
        <fullName evidence="2">T6SS Phospholipase effector Tle1-like catalytic domain-containing protein</fullName>
    </recommendedName>
</protein>
<feature type="compositionally biased region" description="Basic residues" evidence="1">
    <location>
        <begin position="808"/>
        <end position="818"/>
    </location>
</feature>
<organism evidence="3 4">
    <name type="scientific">Neurospora tetrasperma (strain FGSC 2508 / ATCC MYA-4615 / P0657)</name>
    <dbReference type="NCBI Taxonomy" id="510951"/>
    <lineage>
        <taxon>Eukaryota</taxon>
        <taxon>Fungi</taxon>
        <taxon>Dikarya</taxon>
        <taxon>Ascomycota</taxon>
        <taxon>Pezizomycotina</taxon>
        <taxon>Sordariomycetes</taxon>
        <taxon>Sordariomycetidae</taxon>
        <taxon>Sordariales</taxon>
        <taxon>Sordariaceae</taxon>
        <taxon>Neurospora</taxon>
    </lineage>
</organism>
<feature type="compositionally biased region" description="Basic residues" evidence="1">
    <location>
        <begin position="365"/>
        <end position="376"/>
    </location>
</feature>
<dbReference type="PANTHER" id="PTHR33840:SF2">
    <property type="entry name" value="TLE1 PHOSPHOLIPASE DOMAIN-CONTAINING PROTEIN"/>
    <property type="match status" value="1"/>
</dbReference>
<dbReference type="Pfam" id="PF09994">
    <property type="entry name" value="T6SS_Tle1-like_cat"/>
    <property type="match status" value="1"/>
</dbReference>
<name>F8MSZ5_NEUT8</name>
<dbReference type="Proteomes" id="UP000008065">
    <property type="component" value="Unassembled WGS sequence"/>
</dbReference>
<feature type="region of interest" description="Disordered" evidence="1">
    <location>
        <begin position="518"/>
        <end position="544"/>
    </location>
</feature>
<feature type="compositionally biased region" description="Acidic residues" evidence="1">
    <location>
        <begin position="402"/>
        <end position="417"/>
    </location>
</feature>
<feature type="region of interest" description="Disordered" evidence="1">
    <location>
        <begin position="774"/>
        <end position="835"/>
    </location>
</feature>
<feature type="domain" description="T6SS Phospholipase effector Tle1-like catalytic" evidence="2">
    <location>
        <begin position="70"/>
        <end position="456"/>
    </location>
</feature>
<feature type="compositionally biased region" description="Low complexity" evidence="1">
    <location>
        <begin position="607"/>
        <end position="632"/>
    </location>
</feature>
<feature type="region of interest" description="Disordered" evidence="1">
    <location>
        <begin position="558"/>
        <end position="633"/>
    </location>
</feature>
<gene>
    <name evidence="3" type="ORF">NEUTE1DRAFT_86747</name>
</gene>
<feature type="compositionally biased region" description="Basic and acidic residues" evidence="1">
    <location>
        <begin position="560"/>
        <end position="570"/>
    </location>
</feature>
<sequence length="835" mass="92853">MDKSHLFPGEYEPHHHGHAHGQGPNATDRASPFSDHDHEDYFSTHLPSIPVAPPGTDNKDPMTGRNHRPRKIVLCFDGTGNKFQGDDSDSNILKIYRMLDRTADDQSGIGTYVVSTSLTRTSAVARLRSWYIKSKDSAIGTSFDQHVVGGYRFLMRFYRTNDEIYIFGFSRGAYVARFLAEMLDYIGLLSHGNEEMVRFAWKAFSNWQVRRADDSPEGAKKKKKMYEFLKGFRETFSRPVRRIQFLGLFDTVNSVPTFESAWMERSKFPYTARTSAKVVRHAVSIDERRAKFRQDLIYQSAHRKCSKDRHPAREKLHEFHENLKYRGRGHHPHAAGAAEGTGGMNRGRKSNPLAVPEQAPAPYRTRSHSVRSRRTNRSGVSGRGGPNHDAHSEVSVGPHPETDDDGEDFESSEDEHEQDIDEVWFSGGHADIGGGWSVEEGQKPASHIPLCWMVREAMRAGLHFDPDKIQDMGCVDLMDEMGIEHGPDTTAAQKDHLKSEHLGGGSAATDGNGVAKSCTCSKSPQQQVDRNTIPNITVRSPSTPRIFQQSSWKFDSFSSFKDKSGNKAGDKLTSSTTGKDKETAPDAMTNMNCPSSPTTVENGSLNSPSTTTSKHSTSSSSSSSSSSKSGGSCPLHNPPWSFKDMIHACHTARIHDSLSFDCGLSFGSVLAWKMMEYLPFRRLDLNEDGSWKPIRWPLPCGEVRDIPDNARVHGSVIKRLQMCETYRPGNLIIGGGGRGVRVAGKEYGIGEWVCVKEEGDPVGEVWMKKSALEKAAREAAGLESGSGSGSDKEKDKKKKQEGKGKKDGGKKKEKKDKKEKKEKEKKEKKEKKGKK</sequence>
<feature type="region of interest" description="Disordered" evidence="1">
    <location>
        <begin position="325"/>
        <end position="417"/>
    </location>
</feature>
<keyword evidence="4" id="KW-1185">Reference proteome</keyword>
<feature type="compositionally biased region" description="Polar residues" evidence="1">
    <location>
        <begin position="589"/>
        <end position="606"/>
    </location>
</feature>
<dbReference type="RefSeq" id="XP_009853735.1">
    <property type="nucleotide sequence ID" value="XM_009855433.1"/>
</dbReference>
<dbReference type="PANTHER" id="PTHR33840">
    <property type="match status" value="1"/>
</dbReference>
<evidence type="ECO:0000259" key="2">
    <source>
        <dbReference type="Pfam" id="PF09994"/>
    </source>
</evidence>
<dbReference type="HOGENOM" id="CLU_005049_0_1_1"/>
<dbReference type="KEGG" id="nte:NEUTE1DRAFT86747"/>
<dbReference type="VEuPathDB" id="FungiDB:NEUTE1DRAFT_86747"/>
<dbReference type="AlphaFoldDB" id="F8MSZ5"/>